<dbReference type="InterPro" id="IPR001841">
    <property type="entry name" value="Znf_RING"/>
</dbReference>
<dbReference type="PROSITE" id="PS50089">
    <property type="entry name" value="ZF_RING_2"/>
    <property type="match status" value="1"/>
</dbReference>
<comment type="subcellular location">
    <subcellularLocation>
        <location evidence="1">Vacuole</location>
    </subcellularLocation>
</comment>
<organism evidence="14 15">
    <name type="scientific">Lachancea quebecensis</name>
    <dbReference type="NCBI Taxonomy" id="1654605"/>
    <lineage>
        <taxon>Eukaryota</taxon>
        <taxon>Fungi</taxon>
        <taxon>Dikarya</taxon>
        <taxon>Ascomycota</taxon>
        <taxon>Saccharomycotina</taxon>
        <taxon>Saccharomycetes</taxon>
        <taxon>Saccharomycetales</taxon>
        <taxon>Saccharomycetaceae</taxon>
        <taxon>Lachancea</taxon>
    </lineage>
</organism>
<evidence type="ECO:0000256" key="8">
    <source>
        <dbReference type="ARBA" id="ARBA00022771"/>
    </source>
</evidence>
<keyword evidence="7" id="KW-0677">Repeat</keyword>
<evidence type="ECO:0000256" key="6">
    <source>
        <dbReference type="ARBA" id="ARBA00022723"/>
    </source>
</evidence>
<feature type="compositionally biased region" description="Polar residues" evidence="12">
    <location>
        <begin position="36"/>
        <end position="48"/>
    </location>
</feature>
<dbReference type="Pfam" id="PF17120">
    <property type="entry name" value="zf-RING_16"/>
    <property type="match status" value="1"/>
</dbReference>
<dbReference type="GO" id="GO:0008270">
    <property type="term" value="F:zinc ion binding"/>
    <property type="evidence" value="ECO:0007669"/>
    <property type="project" value="UniProtKB-KW"/>
</dbReference>
<feature type="compositionally biased region" description="Polar residues" evidence="12">
    <location>
        <begin position="1"/>
        <end position="11"/>
    </location>
</feature>
<feature type="compositionally biased region" description="Low complexity" evidence="12">
    <location>
        <begin position="72"/>
        <end position="83"/>
    </location>
</feature>
<dbReference type="GO" id="GO:0061700">
    <property type="term" value="C:GATOR2 complex"/>
    <property type="evidence" value="ECO:0007669"/>
    <property type="project" value="TreeGrafter"/>
</dbReference>
<dbReference type="InterPro" id="IPR049566">
    <property type="entry name" value="WDR59_RTC1-like_RING_Znf"/>
</dbReference>
<evidence type="ECO:0000256" key="11">
    <source>
        <dbReference type="PROSITE-ProRule" id="PRU00221"/>
    </source>
</evidence>
<protein>
    <recommendedName>
        <fullName evidence="3">Restriction of telomere capping protein 1</fullName>
    </recommendedName>
</protein>
<gene>
    <name evidence="14" type="ORF">LAQU0_S23e00650g</name>
</gene>
<feature type="compositionally biased region" description="Polar residues" evidence="12">
    <location>
        <begin position="549"/>
        <end position="568"/>
    </location>
</feature>
<dbReference type="InterPro" id="IPR037590">
    <property type="entry name" value="WDR24"/>
</dbReference>
<dbReference type="InterPro" id="IPR036322">
    <property type="entry name" value="WD40_repeat_dom_sf"/>
</dbReference>
<dbReference type="InterPro" id="IPR019775">
    <property type="entry name" value="WD40_repeat_CS"/>
</dbReference>
<feature type="region of interest" description="Disordered" evidence="12">
    <location>
        <begin position="911"/>
        <end position="940"/>
    </location>
</feature>
<sequence length="1290" mass="143307">MSRSQSPSLNDSLSTSNSRHSTSHSRFSLHKAFPQLSGSGSFNGTSPKTKIPSRFSAGSNPPYLDSLKEQESSSSSNRSNFRRAGYVNPGRIRSSGLKYSLQAPKELSSIDKINDPASRSIVISGKNHLGLYRFREDYGNLELTLDLFNVDQKAASLRTTTRKTSTISDVKTGFHNYKNYVAICGTSTSVSIYDINRASLVDGPVSTVLSKHTRSINSVDFNMAQTNLLISGSQDGCIKVWDLRSGQGRKNKSDLTINSGSDSVRDVKWMPTYDFPNNDDLAAGPSNRSHRFASIHDSGLLLTYDLRQPSQAEKRINAHSGPGLCLSWHPSLDYIMTGGRDGKCCLWNMGSKPLNPVNFQNIHHNNSFSTSAASSFTQGFSANPVSNFVNSPEAVVNTAHPLTKLKFRPSAIPEVFDSVVALSSLGENSDVSLYSLSRSYIPKNVLTTNSPSCGFVWWNENLIFNIDKQNMITGWDLEKEPTALDNLPKNKIVWRDIEGDGLVFLAQDKGGYESNGQESIPVSTETRKFSQSRLSTTAMSNLFPSHTMRQNSSVSSFPALNTHSNPGVNLNDRPPLPRTGTSYSKGAYTQTYGSYNTHSSHNNSVASASTSSIATDLGSEHVLSPRMISLDLPHILNSIRSAKIEEYAKRPSRPGSSTFKDSPVEVFKFLSRELKFSYMHEQNYNKPDNFTDQEDLAQSVDDNDLKSHLISRFGFSENNTWTKFIKKSNSPDKDAAVDNSARFNETNIEKIVSSPNDANSDELSSISKRSTELEKPDSAERSITTIRQRVKHFIELVSMCDHNAEIYLYIEDLSNFKIWMMMRDSLLWELKQITDSLEIDGGSLLSESSLLNPDTTHRSHGTRKQSMASDYSSFSTSEVGSTTGVHILPEFHGPQPLGASPRATTNLAAKESRFTKNDESSVGRIASETETKAKGSPEDDLKDLRTQISKHQIDDEVAIEDEEEDKFEEKSGAEIAPSEKIIPIIPSGRKVSFVDQFINSMRSPKALHCDFETEGSRMASSASTKRSSQPSFSSSLAGLVTRKLSDQSPKTKPKDLLYSKRSEGFAKGSSELFDFSSAEGNRSSKALTQKSKISMLLKGLKKSETAPPWDSSRLIKKIFEQSVATGNVLLTISIILLFQTTFHVTSTAVVKNALSEFINILHKYELFEIAANLLKFCPWDDILEAGNGQCSVRIYCESCKKLLVNESSKEKFTEEWKRTGRQDVMKRFGYWYCDNCSKRNTLCVLCEQPLKKLTFCVLNCGHEGHPECFRKWFMHEEMNECPSGCSGFLL</sequence>
<feature type="region of interest" description="Disordered" evidence="12">
    <location>
        <begin position="850"/>
        <end position="875"/>
    </location>
</feature>
<feature type="repeat" description="WD" evidence="11">
    <location>
        <begin position="209"/>
        <end position="251"/>
    </location>
</feature>
<evidence type="ECO:0000256" key="12">
    <source>
        <dbReference type="SAM" id="MobiDB-lite"/>
    </source>
</evidence>
<evidence type="ECO:0000256" key="2">
    <source>
        <dbReference type="ARBA" id="ARBA00008863"/>
    </source>
</evidence>
<feature type="region of interest" description="Disordered" evidence="12">
    <location>
        <begin position="549"/>
        <end position="580"/>
    </location>
</feature>
<keyword evidence="8 10" id="KW-0863">Zinc-finger</keyword>
<evidence type="ECO:0000256" key="7">
    <source>
        <dbReference type="ARBA" id="ARBA00022737"/>
    </source>
</evidence>
<evidence type="ECO:0000256" key="10">
    <source>
        <dbReference type="PROSITE-ProRule" id="PRU00175"/>
    </source>
</evidence>
<dbReference type="CDD" id="cd16488">
    <property type="entry name" value="mRING-H2-C3H3C2_Mio-like"/>
    <property type="match status" value="1"/>
</dbReference>
<dbReference type="GO" id="GO:0016239">
    <property type="term" value="P:positive regulation of macroautophagy"/>
    <property type="evidence" value="ECO:0007669"/>
    <property type="project" value="TreeGrafter"/>
</dbReference>
<reference evidence="15" key="1">
    <citation type="submission" date="2015-10" db="EMBL/GenBank/DDBJ databases">
        <authorList>
            <person name="Devillers H."/>
        </authorList>
    </citation>
    <scope>NUCLEOTIDE SEQUENCE [LARGE SCALE GENOMIC DNA]</scope>
</reference>
<dbReference type="SMART" id="SM00320">
    <property type="entry name" value="WD40"/>
    <property type="match status" value="4"/>
</dbReference>
<dbReference type="Gene3D" id="2.130.10.10">
    <property type="entry name" value="YVTN repeat-like/Quinoprotein amine dehydrogenase"/>
    <property type="match status" value="2"/>
</dbReference>
<keyword evidence="9" id="KW-0862">Zinc</keyword>
<dbReference type="PANTHER" id="PTHR46200:SF1">
    <property type="entry name" value="GATOR COMPLEX PROTEIN WDR24"/>
    <property type="match status" value="1"/>
</dbReference>
<evidence type="ECO:0000256" key="1">
    <source>
        <dbReference type="ARBA" id="ARBA00004116"/>
    </source>
</evidence>
<feature type="region of interest" description="Disordered" evidence="12">
    <location>
        <begin position="753"/>
        <end position="780"/>
    </location>
</feature>
<proteinExistence type="inferred from homology"/>
<feature type="compositionally biased region" description="Basic and acidic residues" evidence="12">
    <location>
        <begin position="769"/>
        <end position="780"/>
    </location>
</feature>
<dbReference type="GO" id="GO:0005829">
    <property type="term" value="C:cytosol"/>
    <property type="evidence" value="ECO:0007669"/>
    <property type="project" value="TreeGrafter"/>
</dbReference>
<evidence type="ECO:0000256" key="5">
    <source>
        <dbReference type="ARBA" id="ARBA00022574"/>
    </source>
</evidence>
<evidence type="ECO:0000259" key="13">
    <source>
        <dbReference type="PROSITE" id="PS50089"/>
    </source>
</evidence>
<dbReference type="Proteomes" id="UP000236544">
    <property type="component" value="Unassembled WGS sequence"/>
</dbReference>
<feature type="repeat" description="WD" evidence="11">
    <location>
        <begin position="316"/>
        <end position="349"/>
    </location>
</feature>
<evidence type="ECO:0000313" key="14">
    <source>
        <dbReference type="EMBL" id="CUS24994.1"/>
    </source>
</evidence>
<feature type="region of interest" description="Disordered" evidence="12">
    <location>
        <begin position="1"/>
        <end position="87"/>
    </location>
</feature>
<dbReference type="GO" id="GO:1904263">
    <property type="term" value="P:positive regulation of TORC1 signaling"/>
    <property type="evidence" value="ECO:0007669"/>
    <property type="project" value="TreeGrafter"/>
</dbReference>
<keyword evidence="6" id="KW-0479">Metal-binding</keyword>
<dbReference type="GO" id="GO:0005774">
    <property type="term" value="C:vacuolar membrane"/>
    <property type="evidence" value="ECO:0007669"/>
    <property type="project" value="TreeGrafter"/>
</dbReference>
<dbReference type="OrthoDB" id="60955at2759"/>
<evidence type="ECO:0000256" key="3">
    <source>
        <dbReference type="ARBA" id="ARBA00015098"/>
    </source>
</evidence>
<dbReference type="PROSITE" id="PS50294">
    <property type="entry name" value="WD_REPEATS_REGION"/>
    <property type="match status" value="2"/>
</dbReference>
<evidence type="ECO:0000256" key="9">
    <source>
        <dbReference type="ARBA" id="ARBA00022833"/>
    </source>
</evidence>
<feature type="compositionally biased region" description="Polar residues" evidence="12">
    <location>
        <begin position="753"/>
        <end position="768"/>
    </location>
</feature>
<dbReference type="PROSITE" id="PS50082">
    <property type="entry name" value="WD_REPEATS_2"/>
    <property type="match status" value="2"/>
</dbReference>
<feature type="compositionally biased region" description="Polar residues" evidence="12">
    <location>
        <begin position="864"/>
        <end position="875"/>
    </location>
</feature>
<evidence type="ECO:0000256" key="4">
    <source>
        <dbReference type="ARBA" id="ARBA00022554"/>
    </source>
</evidence>
<dbReference type="InterPro" id="IPR015943">
    <property type="entry name" value="WD40/YVTN_repeat-like_dom_sf"/>
</dbReference>
<name>A0A0P1KXZ0_9SACH</name>
<keyword evidence="5 11" id="KW-0853">WD repeat</keyword>
<keyword evidence="4" id="KW-0926">Vacuole</keyword>
<keyword evidence="15" id="KW-1185">Reference proteome</keyword>
<dbReference type="SUPFAM" id="SSF50978">
    <property type="entry name" value="WD40 repeat-like"/>
    <property type="match status" value="1"/>
</dbReference>
<comment type="similarity">
    <text evidence="2">Belongs to the WD repeat RTC1 family.</text>
</comment>
<accession>A0A0P1KXZ0</accession>
<evidence type="ECO:0000313" key="15">
    <source>
        <dbReference type="Proteomes" id="UP000236544"/>
    </source>
</evidence>
<dbReference type="InterPro" id="IPR001680">
    <property type="entry name" value="WD40_rpt"/>
</dbReference>
<dbReference type="Pfam" id="PF00400">
    <property type="entry name" value="WD40"/>
    <property type="match status" value="2"/>
</dbReference>
<dbReference type="PANTHER" id="PTHR46200">
    <property type="entry name" value="GATOR COMPLEX PROTEIN WDR24"/>
    <property type="match status" value="1"/>
</dbReference>
<dbReference type="PROSITE" id="PS00678">
    <property type="entry name" value="WD_REPEATS_1"/>
    <property type="match status" value="2"/>
</dbReference>
<dbReference type="EMBL" id="LN890549">
    <property type="protein sequence ID" value="CUS24994.1"/>
    <property type="molecule type" value="Genomic_DNA"/>
</dbReference>
<feature type="domain" description="RING-type" evidence="13">
    <location>
        <begin position="1243"/>
        <end position="1282"/>
    </location>
</feature>